<feature type="compositionally biased region" description="Polar residues" evidence="1">
    <location>
        <begin position="880"/>
        <end position="894"/>
    </location>
</feature>
<sequence length="1676" mass="191263">MPRRRRVKRTSKVYIDIADPVPRSPPKVKSEVVGVGEPLSPRPTGTLRSPQRSPWIPLSPSQLGLQGLHGATLSPTQSQSPRAPPRSPRKPLPQSQSGSPPESPYSLRASHPVTLIPVDSGESSDGDFLSSSDEYLPESDDNQSESDAVLWEESDDSDWEWTNIKTEPDSGMVRCESEDRIIYPTVSRKPVQAQKDKKKSRNQTPAASKQISLRSSGLRTRSNKVYAPRLIDFSQRAHNRKRAKSHQNKKQRTCIQNERNSQRDNNPSQDVSQDSRETSASSDGCREVQDLEHLSDTADGAEEIVEGGTAINDESPDQQGVEETGEGVEKHEERSSRKQSTASCTRRVLSYSDNISILVHKTSMKQKAWCVFCGRRVSQLMQHLLYKHMKEKEVIDVFNYGVNTYKRKQKLQVISDKGLCQHNARVLEAGSGTLIPLRTPGNLEELTLEQFCEGCYVFVEKNFVESHKLSCKRQNEQLMDSQEENNSDVELLNVELSVDDPLKITKDMIASVQNKLQQVSGNSQITILEKKHNASVFCVLCRITPCHFSRHMNQVHSDVPSVKKILELPLGSKERKLGWTLLRNTLNFLHIREVLEAGSGQLMLTYVRKNKDPRQLKVCPTCYGLLFNIKPHLEKCQKLQPVEKVKSCECTLPFSETSSVEGRIPQTRANVDQQEDQRHSASENRNNVSEKGSINWQTRWDGKKKFPKINCCVYCQTPQYKMYKHYMQMHSSQEDVQKAMKYPKKSQQRRDIFSMLILRGNNEHNKRILERGQGTLIPPRKLTEASNQDSEGELPNNLYSYCSQCFARVRSVNMWAHAKRHRLLKEAVAQTAEKDNVRVGNRDNHLDGRAALEKEKDPPEVLGVNNITTEREENIPCPQGDQNSTTQGNSSPETVYQDRREDQRKPEEEGGREGQGKPEEEGGRESQGKQEEEDGREGQGNPEEESGRESQRKPEEEGGRASQRKPEEEGGREDQGKPEEEGGKESQGKPEEEDGRENQGKPAEEGGREVQGKPEEEGGREGQRKPGSADGCSNDVLVGRDQGTLSGEEREGEETCEESVPVKKDTETSPEYQTINATNKYQTGKEYCIIMKKRGRQTIPYILKYSKSLPILLSTVRSYCLFCDTSSVNMIKHLEDKHAGEGEVQEAIRMPREFDAGKRLWSRLITRGNKEHNDRAMQAGRGELIPLKRFQGLATLQNYQFCFSCYMFIRKSQTMHKFFCKKSRRTFDDSEKEDLIQRRRAVENKNMCICKARATSKATSETTAASREQQHSRRKSATNFHLKSDNAINFNQWQNRERRIMTKSNCCLYCQSLQTSMARHMVMKHSNEKEVKEALKHPKKSKVRRELFSGLLRRGNYQHNQRVAHLGKGFVIPVVFRHQRMGDLGRYTHCDTCLGLYSRKGLVSHQRRGCHRPPGLNQSPQKMSNGRVESNSRHQPSRAASHQVKDLRCQADTKMLNASSSDTSDEEWDRTEFKRLQRAKQRRLQKRRLAPHDQSPEGAAQQEAPQGGTTSDQEGPTKAKRKMVVRKGARPWSSEELAAINSFFSDQIGELKVPGKQQCEAAKAKFAEALKGRDWRSIKFCVYNKIQTHRKQERRDGEDDERTERGSDRRPWTLPEVRAVEKHMQTFITDLVTPGKLDCLRVKRRCGAALRDRSWKQIKFYVYNRILKKRKMQNND</sequence>
<feature type="region of interest" description="Disordered" evidence="1">
    <location>
        <begin position="1"/>
        <end position="296"/>
    </location>
</feature>
<feature type="compositionally biased region" description="Polar residues" evidence="1">
    <location>
        <begin position="1416"/>
        <end position="1429"/>
    </location>
</feature>
<dbReference type="PANTHER" id="PTHR33480:SF1">
    <property type="entry name" value="TYR RECOMBINASE DOMAIN-CONTAINING PROTEIN"/>
    <property type="match status" value="1"/>
</dbReference>
<evidence type="ECO:0000313" key="2">
    <source>
        <dbReference type="Proteomes" id="UP000694844"/>
    </source>
</evidence>
<feature type="compositionally biased region" description="Acidic residues" evidence="1">
    <location>
        <begin position="135"/>
        <end position="159"/>
    </location>
</feature>
<feature type="compositionally biased region" description="Polar residues" evidence="1">
    <location>
        <begin position="1503"/>
        <end position="1514"/>
    </location>
</feature>
<feature type="region of interest" description="Disordered" evidence="1">
    <location>
        <begin position="661"/>
        <end position="692"/>
    </location>
</feature>
<feature type="region of interest" description="Disordered" evidence="1">
    <location>
        <begin position="1404"/>
        <end position="1449"/>
    </location>
</feature>
<dbReference type="GeneID" id="111107411"/>
<feature type="compositionally biased region" description="Basic residues" evidence="1">
    <location>
        <begin position="1518"/>
        <end position="1529"/>
    </location>
</feature>
<feature type="compositionally biased region" description="Polar residues" evidence="1">
    <location>
        <begin position="683"/>
        <end position="692"/>
    </location>
</feature>
<protein>
    <submittedName>
        <fullName evidence="3">Uncharacterized protein LOC111107411 isoform X1</fullName>
    </submittedName>
</protein>
<feature type="compositionally biased region" description="Basic residues" evidence="1">
    <location>
        <begin position="1479"/>
        <end position="1489"/>
    </location>
</feature>
<feature type="region of interest" description="Disordered" evidence="1">
    <location>
        <begin position="870"/>
        <end position="1070"/>
    </location>
</feature>
<accession>A0A8B8B5E8</accession>
<feature type="region of interest" description="Disordered" evidence="1">
    <location>
        <begin position="1259"/>
        <end position="1278"/>
    </location>
</feature>
<dbReference type="KEGG" id="cvn:111107411"/>
<feature type="compositionally biased region" description="Polar residues" evidence="1">
    <location>
        <begin position="202"/>
        <end position="220"/>
    </location>
</feature>
<gene>
    <name evidence="3" type="primary">LOC111107411</name>
</gene>
<feature type="region of interest" description="Disordered" evidence="1">
    <location>
        <begin position="1479"/>
        <end position="1531"/>
    </location>
</feature>
<evidence type="ECO:0000256" key="1">
    <source>
        <dbReference type="SAM" id="MobiDB-lite"/>
    </source>
</evidence>
<feature type="region of interest" description="Disordered" evidence="1">
    <location>
        <begin position="1589"/>
        <end position="1611"/>
    </location>
</feature>
<dbReference type="PANTHER" id="PTHR33480">
    <property type="entry name" value="SET DOMAIN-CONTAINING PROTEIN-RELATED"/>
    <property type="match status" value="1"/>
</dbReference>
<proteinExistence type="predicted"/>
<dbReference type="OrthoDB" id="8430171at2759"/>
<feature type="compositionally biased region" description="Basic residues" evidence="1">
    <location>
        <begin position="1"/>
        <end position="11"/>
    </location>
</feature>
<name>A0A8B8B5E8_CRAVI</name>
<feature type="compositionally biased region" description="Polar residues" evidence="1">
    <location>
        <begin position="253"/>
        <end position="282"/>
    </location>
</feature>
<reference evidence="3" key="1">
    <citation type="submission" date="2025-08" db="UniProtKB">
        <authorList>
            <consortium name="RefSeq"/>
        </authorList>
    </citation>
    <scope>IDENTIFICATION</scope>
    <source>
        <tissue evidence="3">Whole sample</tissue>
    </source>
</reference>
<feature type="compositionally biased region" description="Basic and acidic residues" evidence="1">
    <location>
        <begin position="896"/>
        <end position="930"/>
    </location>
</feature>
<feature type="compositionally biased region" description="Basic and acidic residues" evidence="1">
    <location>
        <begin position="327"/>
        <end position="336"/>
    </location>
</feature>
<feature type="compositionally biased region" description="Basic and acidic residues" evidence="1">
    <location>
        <begin position="1593"/>
        <end position="1611"/>
    </location>
</feature>
<organism evidence="2 3">
    <name type="scientific">Crassostrea virginica</name>
    <name type="common">Eastern oyster</name>
    <dbReference type="NCBI Taxonomy" id="6565"/>
    <lineage>
        <taxon>Eukaryota</taxon>
        <taxon>Metazoa</taxon>
        <taxon>Spiralia</taxon>
        <taxon>Lophotrochozoa</taxon>
        <taxon>Mollusca</taxon>
        <taxon>Bivalvia</taxon>
        <taxon>Autobranchia</taxon>
        <taxon>Pteriomorphia</taxon>
        <taxon>Ostreida</taxon>
        <taxon>Ostreoidea</taxon>
        <taxon>Ostreidae</taxon>
        <taxon>Crassostrea</taxon>
    </lineage>
</organism>
<dbReference type="RefSeq" id="XP_022298313.1">
    <property type="nucleotide sequence ID" value="XM_022442605.1"/>
</dbReference>
<feature type="compositionally biased region" description="Basic and acidic residues" evidence="1">
    <location>
        <begin position="284"/>
        <end position="296"/>
    </location>
</feature>
<dbReference type="Proteomes" id="UP000694844">
    <property type="component" value="Chromosome 8"/>
</dbReference>
<feature type="compositionally biased region" description="Basic and acidic residues" evidence="1">
    <location>
        <begin position="945"/>
        <end position="1024"/>
    </location>
</feature>
<feature type="region of interest" description="Disordered" evidence="1">
    <location>
        <begin position="309"/>
        <end position="343"/>
    </location>
</feature>
<evidence type="ECO:0000313" key="3">
    <source>
        <dbReference type="RefSeq" id="XP_022298313.1"/>
    </source>
</evidence>
<feature type="compositionally biased region" description="Low complexity" evidence="1">
    <location>
        <begin position="92"/>
        <end position="106"/>
    </location>
</feature>
<feature type="compositionally biased region" description="Basic residues" evidence="1">
    <location>
        <begin position="237"/>
        <end position="252"/>
    </location>
</feature>
<keyword evidence="2" id="KW-1185">Reference proteome</keyword>